<comment type="caution">
    <text evidence="2">The sequence shown here is derived from an EMBL/GenBank/DDBJ whole genome shotgun (WGS) entry which is preliminary data.</text>
</comment>
<dbReference type="EMBL" id="RKLV01000007">
    <property type="protein sequence ID" value="MCX2819323.1"/>
    <property type="molecule type" value="Genomic_DNA"/>
</dbReference>
<dbReference type="InterPro" id="IPR013561">
    <property type="entry name" value="FilR1_middle_dom"/>
</dbReference>
<evidence type="ECO:0000313" key="3">
    <source>
        <dbReference type="Proteomes" id="UP001149411"/>
    </source>
</evidence>
<accession>A0A9Q4GIY1</accession>
<gene>
    <name evidence="2" type="ORF">EGH25_08150</name>
</gene>
<sequence length="182" mass="21199">MLTEFGEAVRTKLRDAQRAYEAKEIAEALDATSEVLARARFTLPRKHMPTEPLEEFARHIVETDEMRGLVPVLFPRYLDFYHEQIRDGLDAEFVVEREIFEYLREKHTEALSESIEHGTRFYVTDDELSHGLALLDNMRVGVLVYDDEGGVLGYVFFASTRAREHFKGVYEDSKYDAERFKP</sequence>
<dbReference type="Pfam" id="PF08350">
    <property type="entry name" value="FilR1_middle"/>
    <property type="match status" value="1"/>
</dbReference>
<proteinExistence type="predicted"/>
<protein>
    <recommendedName>
        <fullName evidence="1">Methanogenesis regulatory protein FilR1 middle domain-containing protein</fullName>
    </recommendedName>
</protein>
<keyword evidence="3" id="KW-1185">Reference proteome</keyword>
<evidence type="ECO:0000259" key="1">
    <source>
        <dbReference type="Pfam" id="PF08350"/>
    </source>
</evidence>
<organism evidence="2 3">
    <name type="scientific">Halorutilus salinus</name>
    <dbReference type="NCBI Taxonomy" id="2487751"/>
    <lineage>
        <taxon>Archaea</taxon>
        <taxon>Methanobacteriati</taxon>
        <taxon>Methanobacteriota</taxon>
        <taxon>Stenosarchaea group</taxon>
        <taxon>Halobacteria</taxon>
        <taxon>Halorutilales</taxon>
        <taxon>Halorutilaceae</taxon>
        <taxon>Halorutilus</taxon>
    </lineage>
</organism>
<reference evidence="2" key="1">
    <citation type="submission" date="2022-09" db="EMBL/GenBank/DDBJ databases">
        <title>Haloadaptaus new haloarchaeum isolated from saline soil.</title>
        <authorList>
            <person name="Duran-Viseras A."/>
            <person name="Sanchez-Porro C."/>
            <person name="Ventosa A."/>
        </authorList>
    </citation>
    <scope>NUCLEOTIDE SEQUENCE</scope>
    <source>
        <strain evidence="2">F3-133</strain>
    </source>
</reference>
<dbReference type="AlphaFoldDB" id="A0A9Q4GIY1"/>
<dbReference type="Proteomes" id="UP001149411">
    <property type="component" value="Unassembled WGS sequence"/>
</dbReference>
<name>A0A9Q4GIY1_9EURY</name>
<feature type="domain" description="Methanogenesis regulatory protein FilR1 middle" evidence="1">
    <location>
        <begin position="49"/>
        <end position="171"/>
    </location>
</feature>
<evidence type="ECO:0000313" key="2">
    <source>
        <dbReference type="EMBL" id="MCX2819323.1"/>
    </source>
</evidence>
<dbReference type="RefSeq" id="WP_266087494.1">
    <property type="nucleotide sequence ID" value="NZ_RKLV01000007.1"/>
</dbReference>